<sequence>MDPGNEEPIVNNTFNNKRNRTLLQAGIVNGPIFNITPGDTEVPTKKVKLNYDVSLNLPFPRNRNFTGRRAELDAIDVYFSESTCNGGGGSVCAIIGTGGMGKTQIALEYAYACHETGRFTAIFWISTTTEKAIQISFVDIMQQIVEEQARAFWPEPPNYESIGARLGISDLIDRNGKINCGSDPETSIYNTIKSALFSWLKLPGNDKWLLIFDNADDLSFAIDKYFPNRGGCILVTSRRPEFFHCAEQINLDGLDKESAIKLLSRLTQLRNSTESEHVVAVVEKLGFMPLAITHAGCFIHEMNIPVSEYLQYYDKAFKEAQSKIPKCGWAYREDTAVTTWEVSFLEVKKQNEEAALLLLTCGYLNPNEIFEKLWEAEDEQPDPEFQIQQKRRFSLLASYSLINRSQPGAFSVHPVVHNWTREHGNHSDRLRAQESAAKIIRKMVQKYRLSEGLDGREARRILAHMEALNKYSSLRLSETLKHFSNPGSGLEAMSLAASVALHEEGYDKALEQYKRLLIDIM</sequence>
<dbReference type="GO" id="GO:0043531">
    <property type="term" value="F:ADP binding"/>
    <property type="evidence" value="ECO:0007669"/>
    <property type="project" value="InterPro"/>
</dbReference>
<dbReference type="Proteomes" id="UP000472727">
    <property type="component" value="Unassembled WGS sequence"/>
</dbReference>
<reference evidence="1 2" key="1">
    <citation type="submission" date="2019-06" db="EMBL/GenBank/DDBJ databases">
        <authorList>
            <person name="Palmer J.M."/>
        </authorList>
    </citation>
    <scope>NUCLEOTIDE SEQUENCE [LARGE SCALE GENOMIC DNA]</scope>
    <source>
        <strain evidence="1 2">TWF106</strain>
    </source>
</reference>
<dbReference type="PANTHER" id="PTHR35205:SF1">
    <property type="entry name" value="ZU5 DOMAIN-CONTAINING PROTEIN"/>
    <property type="match status" value="1"/>
</dbReference>
<dbReference type="EMBL" id="WIWS01000002">
    <property type="protein sequence ID" value="KAF3229408.1"/>
    <property type="molecule type" value="Genomic_DNA"/>
</dbReference>
<organism evidence="1 2">
    <name type="scientific">Orbilia oligospora</name>
    <name type="common">Nematode-trapping fungus</name>
    <name type="synonym">Arthrobotrys oligospora</name>
    <dbReference type="NCBI Taxonomy" id="2813651"/>
    <lineage>
        <taxon>Eukaryota</taxon>
        <taxon>Fungi</taxon>
        <taxon>Dikarya</taxon>
        <taxon>Ascomycota</taxon>
        <taxon>Pezizomycotina</taxon>
        <taxon>Orbiliomycetes</taxon>
        <taxon>Orbiliales</taxon>
        <taxon>Orbiliaceae</taxon>
        <taxon>Orbilia</taxon>
    </lineage>
</organism>
<accession>A0A7C8V131</accession>
<gene>
    <name evidence="1" type="ORF">TWF106_004325</name>
</gene>
<dbReference type="Gene3D" id="3.40.50.300">
    <property type="entry name" value="P-loop containing nucleotide triphosphate hydrolases"/>
    <property type="match status" value="1"/>
</dbReference>
<comment type="caution">
    <text evidence="1">The sequence shown here is derived from an EMBL/GenBank/DDBJ whole genome shotgun (WGS) entry which is preliminary data.</text>
</comment>
<name>A0A7C8V131_ORBOL</name>
<dbReference type="SUPFAM" id="SSF52540">
    <property type="entry name" value="P-loop containing nucleoside triphosphate hydrolases"/>
    <property type="match status" value="1"/>
</dbReference>
<dbReference type="InterPro" id="IPR027417">
    <property type="entry name" value="P-loop_NTPase"/>
</dbReference>
<evidence type="ECO:0000313" key="2">
    <source>
        <dbReference type="Proteomes" id="UP000472727"/>
    </source>
</evidence>
<dbReference type="AlphaFoldDB" id="A0A7C8V131"/>
<evidence type="ECO:0000313" key="1">
    <source>
        <dbReference type="EMBL" id="KAF3229408.1"/>
    </source>
</evidence>
<dbReference type="PANTHER" id="PTHR35205">
    <property type="entry name" value="NB-ARC AND TPR DOMAIN PROTEIN"/>
    <property type="match status" value="1"/>
</dbReference>
<proteinExistence type="predicted"/>
<protein>
    <submittedName>
        <fullName evidence="1">Uncharacterized protein</fullName>
    </submittedName>
</protein>